<dbReference type="Proteomes" id="UP000831785">
    <property type="component" value="Chromosome"/>
</dbReference>
<dbReference type="RefSeq" id="WP_244717458.1">
    <property type="nucleotide sequence ID" value="NZ_CP095049.1"/>
</dbReference>
<feature type="transmembrane region" description="Helical" evidence="1">
    <location>
        <begin position="6"/>
        <end position="22"/>
    </location>
</feature>
<evidence type="ECO:0000256" key="1">
    <source>
        <dbReference type="SAM" id="Phobius"/>
    </source>
</evidence>
<feature type="transmembrane region" description="Helical" evidence="1">
    <location>
        <begin position="43"/>
        <end position="65"/>
    </location>
</feature>
<name>A0ABY4F938_9BACT</name>
<dbReference type="EMBL" id="CP095049">
    <property type="protein sequence ID" value="UOQ52940.1"/>
    <property type="molecule type" value="Genomic_DNA"/>
</dbReference>
<protein>
    <submittedName>
        <fullName evidence="2">PH domain-containing protein</fullName>
    </submittedName>
</protein>
<keyword evidence="1" id="KW-0812">Transmembrane</keyword>
<keyword evidence="3" id="KW-1185">Reference proteome</keyword>
<reference evidence="2 3" key="1">
    <citation type="submission" date="2022-04" db="EMBL/GenBank/DDBJ databases">
        <title>Hymenobacter sp. isolated from the air.</title>
        <authorList>
            <person name="Won M."/>
            <person name="Lee C.-M."/>
            <person name="Woen H.-Y."/>
            <person name="Kwon S.-W."/>
        </authorList>
    </citation>
    <scope>NUCLEOTIDE SEQUENCE [LARGE SCALE GENOMIC DNA]</scope>
    <source>
        <strain evidence="3">5116 S-27</strain>
    </source>
</reference>
<sequence>MSNFPVYGLIAIGVFVLTQYLAKASKHAPGQDAEGHILVLMPGFFRLLGLFSCAIGLGLLLWALFEHNPDDMGLQLLLAAMFGGMGLYLLLSWYGGRLTLTPEGIWRQSMLGQPHLLRWEAIQTVRFSAFSMAVQVSDGKRQVKCYTYSVGANQLVEELTRHLGRSRAELGIPNF</sequence>
<keyword evidence="1" id="KW-0472">Membrane</keyword>
<organism evidence="2 3">
    <name type="scientific">Hymenobacter cellulosivorans</name>
    <dbReference type="NCBI Taxonomy" id="2932249"/>
    <lineage>
        <taxon>Bacteria</taxon>
        <taxon>Pseudomonadati</taxon>
        <taxon>Bacteroidota</taxon>
        <taxon>Cytophagia</taxon>
        <taxon>Cytophagales</taxon>
        <taxon>Hymenobacteraceae</taxon>
        <taxon>Hymenobacter</taxon>
    </lineage>
</organism>
<evidence type="ECO:0000313" key="3">
    <source>
        <dbReference type="Proteomes" id="UP000831785"/>
    </source>
</evidence>
<gene>
    <name evidence="2" type="ORF">MUN80_24785</name>
</gene>
<feature type="transmembrane region" description="Helical" evidence="1">
    <location>
        <begin position="77"/>
        <end position="100"/>
    </location>
</feature>
<evidence type="ECO:0000313" key="2">
    <source>
        <dbReference type="EMBL" id="UOQ52940.1"/>
    </source>
</evidence>
<keyword evidence="1" id="KW-1133">Transmembrane helix</keyword>
<accession>A0ABY4F938</accession>
<proteinExistence type="predicted"/>